<dbReference type="RefSeq" id="WP_066631053.1">
    <property type="nucleotide sequence ID" value="NZ_FQXL01000039.1"/>
</dbReference>
<dbReference type="InterPro" id="IPR003661">
    <property type="entry name" value="HisK_dim/P_dom"/>
</dbReference>
<dbReference type="InterPro" id="IPR003660">
    <property type="entry name" value="HAMP_dom"/>
</dbReference>
<evidence type="ECO:0000259" key="11">
    <source>
        <dbReference type="PROSITE" id="PS50885"/>
    </source>
</evidence>
<dbReference type="SMART" id="SM00388">
    <property type="entry name" value="HisKA"/>
    <property type="match status" value="1"/>
</dbReference>
<feature type="transmembrane region" description="Helical" evidence="9">
    <location>
        <begin position="317"/>
        <end position="340"/>
    </location>
</feature>
<dbReference type="InterPro" id="IPR005467">
    <property type="entry name" value="His_kinase_dom"/>
</dbReference>
<dbReference type="GO" id="GO:0004721">
    <property type="term" value="F:phosphoprotein phosphatase activity"/>
    <property type="evidence" value="ECO:0007669"/>
    <property type="project" value="TreeGrafter"/>
</dbReference>
<dbReference type="Pfam" id="PF00512">
    <property type="entry name" value="HisKA"/>
    <property type="match status" value="1"/>
</dbReference>
<keyword evidence="5 12" id="KW-0808">Transferase</keyword>
<dbReference type="PATRIC" id="fig|1121326.3.peg.6295"/>
<dbReference type="GO" id="GO:0000155">
    <property type="term" value="F:phosphorelay sensor kinase activity"/>
    <property type="evidence" value="ECO:0007669"/>
    <property type="project" value="InterPro"/>
</dbReference>
<dbReference type="InterPro" id="IPR004358">
    <property type="entry name" value="Sig_transdc_His_kin-like_C"/>
</dbReference>
<comment type="caution">
    <text evidence="12">The sequence shown here is derived from an EMBL/GenBank/DDBJ whole genome shotgun (WGS) entry which is preliminary data.</text>
</comment>
<reference evidence="12 13" key="1">
    <citation type="submission" date="2016-04" db="EMBL/GenBank/DDBJ databases">
        <title>Genome sequence of Clostridium magnum DSM 2767.</title>
        <authorList>
            <person name="Poehlein A."/>
            <person name="Uhlig R."/>
            <person name="Fischer R."/>
            <person name="Bahl H."/>
            <person name="Daniel R."/>
        </authorList>
    </citation>
    <scope>NUCLEOTIDE SEQUENCE [LARGE SCALE GENOMIC DNA]</scope>
    <source>
        <strain evidence="12 13">DSM 2767</strain>
    </source>
</reference>
<dbReference type="SUPFAM" id="SSF55874">
    <property type="entry name" value="ATPase domain of HSP90 chaperone/DNA topoisomerase II/histidine kinase"/>
    <property type="match status" value="1"/>
</dbReference>
<evidence type="ECO:0000256" key="2">
    <source>
        <dbReference type="ARBA" id="ARBA00004370"/>
    </source>
</evidence>
<evidence type="ECO:0000256" key="9">
    <source>
        <dbReference type="SAM" id="Phobius"/>
    </source>
</evidence>
<proteinExistence type="predicted"/>
<dbReference type="InterPro" id="IPR003594">
    <property type="entry name" value="HATPase_dom"/>
</dbReference>
<evidence type="ECO:0000256" key="3">
    <source>
        <dbReference type="ARBA" id="ARBA00012438"/>
    </source>
</evidence>
<dbReference type="PROSITE" id="PS50885">
    <property type="entry name" value="HAMP"/>
    <property type="match status" value="1"/>
</dbReference>
<evidence type="ECO:0000256" key="5">
    <source>
        <dbReference type="ARBA" id="ARBA00022679"/>
    </source>
</evidence>
<dbReference type="EMBL" id="LWAE01000018">
    <property type="protein sequence ID" value="KZL88453.1"/>
    <property type="molecule type" value="Genomic_DNA"/>
</dbReference>
<dbReference type="Proteomes" id="UP000076603">
    <property type="component" value="Unassembled WGS sequence"/>
</dbReference>
<sequence>MNKRSIVFKLFIITLLSFTVFLALFITAQTMFFKKFYITTKISKLQKNLNNFSQQYQNETWDSSTITKNINKFTDQNNAQIAVLDANGNVKYTPNFEIIIESSSRNKIKLPLSSIAYLDGFQNLKLTKGDEIEVGGYFGDDFSQVLSLLSIKNGNEKWENSNLRFVNSKGVTAVSKEATPVNDFGSNVSKTVEIPSITSATYSEDVEAVKPVINFKLEKIVGKIIELNIPSQIEQLSNYNTDLLWTSIDYWNWILKPQKIGLKPNKISNFHYSGGSNGMDNIALVKPIIKDNKISEFIFVITSLQPVGEAIDTMKLYYFYAFLFALLVIIGMSLLFSNILSKPLLKMNRVAVKMADLDFSEECEIHSKDELGSLSTSLNLLSKNLSSSLWELKIANEELQKDIDKERSLEKMRKEFIASVSHEFKTPLGVIKGFAEGVKDNIAEEKREYYIDVILDEIGKMDELVLDLLDLSRLESKVYKLKLEHFHVINLIDEVQSRLLTRANEKNLLVELQYEQADIEVYADRRRIEQVITNILSNAIRHTSINGNIQINVVKKDCSAYVSIENSGEHILEEDLIKIWDRFYRVEKSRDRKTGGTGLGLPIVKNILLLHESNFGVENTDSGVRFYFTLKL</sequence>
<keyword evidence="7" id="KW-0902">Two-component regulatory system</keyword>
<evidence type="ECO:0000256" key="6">
    <source>
        <dbReference type="ARBA" id="ARBA00022777"/>
    </source>
</evidence>
<keyword evidence="13" id="KW-1185">Reference proteome</keyword>
<feature type="domain" description="HAMP" evidence="11">
    <location>
        <begin position="338"/>
        <end position="390"/>
    </location>
</feature>
<gene>
    <name evidence="12" type="primary">phoR_11</name>
    <name evidence="12" type="ORF">CLMAG_62250</name>
</gene>
<evidence type="ECO:0000256" key="1">
    <source>
        <dbReference type="ARBA" id="ARBA00000085"/>
    </source>
</evidence>
<evidence type="ECO:0000313" key="13">
    <source>
        <dbReference type="Proteomes" id="UP000076603"/>
    </source>
</evidence>
<dbReference type="Pfam" id="PF00672">
    <property type="entry name" value="HAMP"/>
    <property type="match status" value="1"/>
</dbReference>
<dbReference type="Gene3D" id="1.10.287.130">
    <property type="match status" value="1"/>
</dbReference>
<dbReference type="PANTHER" id="PTHR45453">
    <property type="entry name" value="PHOSPHATE REGULON SENSOR PROTEIN PHOR"/>
    <property type="match status" value="1"/>
</dbReference>
<dbReference type="PROSITE" id="PS50109">
    <property type="entry name" value="HIS_KIN"/>
    <property type="match status" value="1"/>
</dbReference>
<dbReference type="SMART" id="SM00387">
    <property type="entry name" value="HATPase_c"/>
    <property type="match status" value="1"/>
</dbReference>
<dbReference type="OrthoDB" id="9762826at2"/>
<organism evidence="12 13">
    <name type="scientific">Clostridium magnum DSM 2767</name>
    <dbReference type="NCBI Taxonomy" id="1121326"/>
    <lineage>
        <taxon>Bacteria</taxon>
        <taxon>Bacillati</taxon>
        <taxon>Bacillota</taxon>
        <taxon>Clostridia</taxon>
        <taxon>Eubacteriales</taxon>
        <taxon>Clostridiaceae</taxon>
        <taxon>Clostridium</taxon>
    </lineage>
</organism>
<dbReference type="PANTHER" id="PTHR45453:SF3">
    <property type="entry name" value="HISTIDINE KINASE"/>
    <property type="match status" value="1"/>
</dbReference>
<dbReference type="GO" id="GO:0005886">
    <property type="term" value="C:plasma membrane"/>
    <property type="evidence" value="ECO:0007669"/>
    <property type="project" value="TreeGrafter"/>
</dbReference>
<dbReference type="InterPro" id="IPR036097">
    <property type="entry name" value="HisK_dim/P_sf"/>
</dbReference>
<dbReference type="GO" id="GO:0016036">
    <property type="term" value="P:cellular response to phosphate starvation"/>
    <property type="evidence" value="ECO:0007669"/>
    <property type="project" value="TreeGrafter"/>
</dbReference>
<dbReference type="EC" id="2.7.13.3" evidence="3"/>
<keyword evidence="4" id="KW-0597">Phosphoprotein</keyword>
<keyword evidence="9" id="KW-0812">Transmembrane</keyword>
<dbReference type="Gene3D" id="6.10.340.10">
    <property type="match status" value="1"/>
</dbReference>
<keyword evidence="8 9" id="KW-0472">Membrane</keyword>
<evidence type="ECO:0000256" key="7">
    <source>
        <dbReference type="ARBA" id="ARBA00023012"/>
    </source>
</evidence>
<dbReference type="InterPro" id="IPR050351">
    <property type="entry name" value="BphY/WalK/GraS-like"/>
</dbReference>
<dbReference type="PRINTS" id="PR00344">
    <property type="entry name" value="BCTRLSENSOR"/>
</dbReference>
<dbReference type="SUPFAM" id="SSF47384">
    <property type="entry name" value="Homodimeric domain of signal transducing histidine kinase"/>
    <property type="match status" value="1"/>
</dbReference>
<dbReference type="FunFam" id="1.10.287.130:FF:000001">
    <property type="entry name" value="Two-component sensor histidine kinase"/>
    <property type="match status" value="1"/>
</dbReference>
<dbReference type="CDD" id="cd06225">
    <property type="entry name" value="HAMP"/>
    <property type="match status" value="1"/>
</dbReference>
<feature type="domain" description="Histidine kinase" evidence="10">
    <location>
        <begin position="419"/>
        <end position="632"/>
    </location>
</feature>
<keyword evidence="9" id="KW-1133">Transmembrane helix</keyword>
<dbReference type="InterPro" id="IPR036890">
    <property type="entry name" value="HATPase_C_sf"/>
</dbReference>
<keyword evidence="6" id="KW-0418">Kinase</keyword>
<dbReference type="SMART" id="SM00304">
    <property type="entry name" value="HAMP"/>
    <property type="match status" value="1"/>
</dbReference>
<dbReference type="FunFam" id="3.30.565.10:FF:000006">
    <property type="entry name" value="Sensor histidine kinase WalK"/>
    <property type="match status" value="1"/>
</dbReference>
<name>A0A162QEN6_9CLOT</name>
<accession>A0A162QEN6</accession>
<evidence type="ECO:0000259" key="10">
    <source>
        <dbReference type="PROSITE" id="PS50109"/>
    </source>
</evidence>
<dbReference type="AlphaFoldDB" id="A0A162QEN6"/>
<dbReference type="Gene3D" id="3.30.565.10">
    <property type="entry name" value="Histidine kinase-like ATPase, C-terminal domain"/>
    <property type="match status" value="1"/>
</dbReference>
<comment type="catalytic activity">
    <reaction evidence="1">
        <text>ATP + protein L-histidine = ADP + protein N-phospho-L-histidine.</text>
        <dbReference type="EC" id="2.7.13.3"/>
    </reaction>
</comment>
<evidence type="ECO:0000256" key="4">
    <source>
        <dbReference type="ARBA" id="ARBA00022553"/>
    </source>
</evidence>
<evidence type="ECO:0000256" key="8">
    <source>
        <dbReference type="ARBA" id="ARBA00023136"/>
    </source>
</evidence>
<dbReference type="SUPFAM" id="SSF158472">
    <property type="entry name" value="HAMP domain-like"/>
    <property type="match status" value="1"/>
</dbReference>
<dbReference type="Pfam" id="PF02518">
    <property type="entry name" value="HATPase_c"/>
    <property type="match status" value="1"/>
</dbReference>
<dbReference type="STRING" id="1121326.CLMAG_62250"/>
<evidence type="ECO:0000313" key="12">
    <source>
        <dbReference type="EMBL" id="KZL88453.1"/>
    </source>
</evidence>
<dbReference type="CDD" id="cd00082">
    <property type="entry name" value="HisKA"/>
    <property type="match status" value="1"/>
</dbReference>
<protein>
    <recommendedName>
        <fullName evidence="3">histidine kinase</fullName>
        <ecNumber evidence="3">2.7.13.3</ecNumber>
    </recommendedName>
</protein>
<comment type="subcellular location">
    <subcellularLocation>
        <location evidence="2">Membrane</location>
    </subcellularLocation>
</comment>